<evidence type="ECO:0000313" key="2">
    <source>
        <dbReference type="Proteomes" id="UP001165092"/>
    </source>
</evidence>
<accession>A0A9W6P5K4</accession>
<dbReference type="EMBL" id="BSQG01000002">
    <property type="protein sequence ID" value="GLU47487.1"/>
    <property type="molecule type" value="Genomic_DNA"/>
</dbReference>
<comment type="caution">
    <text evidence="1">The sequence shown here is derived from an EMBL/GenBank/DDBJ whole genome shotgun (WGS) entry which is preliminary data.</text>
</comment>
<reference evidence="1" key="1">
    <citation type="submission" date="2023-02" db="EMBL/GenBank/DDBJ databases">
        <title>Nocardiopsis ansamitocini NBRC 112285.</title>
        <authorList>
            <person name="Ichikawa N."/>
            <person name="Sato H."/>
            <person name="Tonouchi N."/>
        </authorList>
    </citation>
    <scope>NUCLEOTIDE SEQUENCE</scope>
    <source>
        <strain evidence="1">NBRC 112285</strain>
    </source>
</reference>
<dbReference type="AlphaFoldDB" id="A0A9W6P5K4"/>
<protein>
    <submittedName>
        <fullName evidence="1">Uncharacterized protein</fullName>
    </submittedName>
</protein>
<proteinExistence type="predicted"/>
<evidence type="ECO:0000313" key="1">
    <source>
        <dbReference type="EMBL" id="GLU47487.1"/>
    </source>
</evidence>
<organism evidence="1 2">
    <name type="scientific">Nocardiopsis ansamitocini</name>
    <dbReference type="NCBI Taxonomy" id="1670832"/>
    <lineage>
        <taxon>Bacteria</taxon>
        <taxon>Bacillati</taxon>
        <taxon>Actinomycetota</taxon>
        <taxon>Actinomycetes</taxon>
        <taxon>Streptosporangiales</taxon>
        <taxon>Nocardiopsidaceae</taxon>
        <taxon>Nocardiopsis</taxon>
    </lineage>
</organism>
<name>A0A9W6P5K4_9ACTN</name>
<dbReference type="Proteomes" id="UP001165092">
    <property type="component" value="Unassembled WGS sequence"/>
</dbReference>
<sequence length="65" mass="7646">MRDRHTDCLERAQCLADHRAADLMALRQRGFRGQFRTDGKLAFLDCRAEVGQDRLDRSRAENRLR</sequence>
<keyword evidence="2" id="KW-1185">Reference proteome</keyword>
<gene>
    <name evidence="1" type="ORF">Nans01_18380</name>
</gene>